<dbReference type="GO" id="GO:0046677">
    <property type="term" value="P:response to antibiotic"/>
    <property type="evidence" value="ECO:0007669"/>
    <property type="project" value="UniProtKB-KW"/>
</dbReference>
<reference evidence="12" key="1">
    <citation type="submission" date="2016-10" db="EMBL/GenBank/DDBJ databases">
        <authorList>
            <person name="Varghese N."/>
            <person name="Submissions S."/>
        </authorList>
    </citation>
    <scope>NUCLEOTIDE SEQUENCE [LARGE SCALE GENOMIC DNA]</scope>
    <source>
        <strain evidence="12">DSM 25751</strain>
    </source>
</reference>
<dbReference type="PIRSF" id="PIRSF006603">
    <property type="entry name" value="DinF"/>
    <property type="match status" value="1"/>
</dbReference>
<evidence type="ECO:0000256" key="6">
    <source>
        <dbReference type="ARBA" id="ARBA00022692"/>
    </source>
</evidence>
<feature type="transmembrane region" description="Helical" evidence="10">
    <location>
        <begin position="135"/>
        <end position="152"/>
    </location>
</feature>
<feature type="transmembrane region" description="Helical" evidence="10">
    <location>
        <begin position="21"/>
        <end position="41"/>
    </location>
</feature>
<dbReference type="PANTHER" id="PTHR43823">
    <property type="entry name" value="SPORULATION PROTEIN YKVU"/>
    <property type="match status" value="1"/>
</dbReference>
<evidence type="ECO:0000256" key="1">
    <source>
        <dbReference type="ARBA" id="ARBA00004651"/>
    </source>
</evidence>
<dbReference type="NCBIfam" id="TIGR00797">
    <property type="entry name" value="matE"/>
    <property type="match status" value="1"/>
</dbReference>
<dbReference type="Pfam" id="PF01554">
    <property type="entry name" value="MatE"/>
    <property type="match status" value="2"/>
</dbReference>
<dbReference type="CDD" id="cd13143">
    <property type="entry name" value="MATE_MepA_like"/>
    <property type="match status" value="1"/>
</dbReference>
<evidence type="ECO:0000256" key="3">
    <source>
        <dbReference type="ARBA" id="ARBA00022106"/>
    </source>
</evidence>
<feature type="transmembrane region" description="Helical" evidence="10">
    <location>
        <begin position="415"/>
        <end position="434"/>
    </location>
</feature>
<organism evidence="11 12">
    <name type="scientific">Alkalibacterium gilvum</name>
    <dbReference type="NCBI Taxonomy" id="1130080"/>
    <lineage>
        <taxon>Bacteria</taxon>
        <taxon>Bacillati</taxon>
        <taxon>Bacillota</taxon>
        <taxon>Bacilli</taxon>
        <taxon>Lactobacillales</taxon>
        <taxon>Carnobacteriaceae</taxon>
        <taxon>Alkalibacterium</taxon>
    </lineage>
</organism>
<evidence type="ECO:0000256" key="10">
    <source>
        <dbReference type="SAM" id="Phobius"/>
    </source>
</evidence>
<keyword evidence="5" id="KW-1003">Cell membrane</keyword>
<name>A0A1H6S4C3_9LACT</name>
<evidence type="ECO:0000256" key="9">
    <source>
        <dbReference type="ARBA" id="ARBA00023251"/>
    </source>
</evidence>
<feature type="transmembrane region" description="Helical" evidence="10">
    <location>
        <begin position="164"/>
        <end position="184"/>
    </location>
</feature>
<evidence type="ECO:0000313" key="12">
    <source>
        <dbReference type="Proteomes" id="UP000198564"/>
    </source>
</evidence>
<sequence length="454" mass="49387">MQTEPIEDSTFKKTFFQNVTLGMLSMLGQSLFILADTYFISNGIGADGIAALNIVLPVVNIVNGLGWMLGVGGAALFAGEKGRGDLKSANTYFSYSVVFAAVIGVLFTLTSFVFTGPILRFLGASGEIYSLSYDYYRIFTLFSMFFIMNNLFITFLRNDGNAKLAMIGFTTGGLINIILDYVFIYPLDLGMFGAAIATTFSPLTSLIILSLHLKYKNRTLTFTKIAKEVKTAVRIVSLGFSSFMNEFSSALVMFLFNVVLLKLIGNVAVSAYAIIANMNIIVIALFTGLGQGMQPVASLNHGARRSKNVKKTLKYTLVTSTVVGAVIFASGLLFSEQIVSIFNGDNNSELADIAVPGLKIYFSSFLFTGINFSVIYFMAAVQRFRSTLIISLLRGFVLVIPVLVLMMSLAGVTGVWLTMPIVELLTLVVSAVLVKRYLKHYIGSSKNPINKSSG</sequence>
<evidence type="ECO:0000313" key="11">
    <source>
        <dbReference type="EMBL" id="SEI62913.1"/>
    </source>
</evidence>
<feature type="transmembrane region" description="Helical" evidence="10">
    <location>
        <begin position="313"/>
        <end position="334"/>
    </location>
</feature>
<feature type="transmembrane region" description="Helical" evidence="10">
    <location>
        <begin position="92"/>
        <end position="115"/>
    </location>
</feature>
<evidence type="ECO:0000256" key="2">
    <source>
        <dbReference type="ARBA" id="ARBA00008417"/>
    </source>
</evidence>
<feature type="transmembrane region" description="Helical" evidence="10">
    <location>
        <begin position="388"/>
        <end position="409"/>
    </location>
</feature>
<dbReference type="InterPro" id="IPR002528">
    <property type="entry name" value="MATE_fam"/>
</dbReference>
<proteinExistence type="inferred from homology"/>
<protein>
    <recommendedName>
        <fullName evidence="3">Multidrug export protein MepA</fullName>
    </recommendedName>
</protein>
<keyword evidence="9" id="KW-0046">Antibiotic resistance</keyword>
<dbReference type="AlphaFoldDB" id="A0A1H6S4C3"/>
<keyword evidence="7 10" id="KW-1133">Transmembrane helix</keyword>
<feature type="transmembrane region" description="Helical" evidence="10">
    <location>
        <begin position="61"/>
        <end position="80"/>
    </location>
</feature>
<dbReference type="Proteomes" id="UP000198564">
    <property type="component" value="Unassembled WGS sequence"/>
</dbReference>
<keyword evidence="4" id="KW-0813">Transport</keyword>
<dbReference type="GO" id="GO:0042910">
    <property type="term" value="F:xenobiotic transmembrane transporter activity"/>
    <property type="evidence" value="ECO:0007669"/>
    <property type="project" value="InterPro"/>
</dbReference>
<accession>A0A1H6S4C3</accession>
<dbReference type="InterPro" id="IPR048279">
    <property type="entry name" value="MdtK-like"/>
</dbReference>
<feature type="transmembrane region" description="Helical" evidence="10">
    <location>
        <begin position="232"/>
        <end position="259"/>
    </location>
</feature>
<keyword evidence="6 10" id="KW-0812">Transmembrane</keyword>
<dbReference type="PANTHER" id="PTHR43823:SF3">
    <property type="entry name" value="MULTIDRUG EXPORT PROTEIN MEPA"/>
    <property type="match status" value="1"/>
</dbReference>
<feature type="transmembrane region" description="Helical" evidence="10">
    <location>
        <begin position="271"/>
        <end position="292"/>
    </location>
</feature>
<comment type="similarity">
    <text evidence="2">Belongs to the multi antimicrobial extrusion (MATE) (TC 2.A.66.1) family. MepA subfamily.</text>
</comment>
<evidence type="ECO:0000256" key="7">
    <source>
        <dbReference type="ARBA" id="ARBA00022989"/>
    </source>
</evidence>
<dbReference type="OrthoDB" id="9811110at2"/>
<feature type="transmembrane region" description="Helical" evidence="10">
    <location>
        <begin position="360"/>
        <end position="381"/>
    </location>
</feature>
<evidence type="ECO:0000256" key="8">
    <source>
        <dbReference type="ARBA" id="ARBA00023136"/>
    </source>
</evidence>
<dbReference type="GO" id="GO:0005886">
    <property type="term" value="C:plasma membrane"/>
    <property type="evidence" value="ECO:0007669"/>
    <property type="project" value="UniProtKB-SubCell"/>
</dbReference>
<keyword evidence="8 10" id="KW-0472">Membrane</keyword>
<dbReference type="InterPro" id="IPR045070">
    <property type="entry name" value="MATE_MepA-like"/>
</dbReference>
<comment type="subcellular location">
    <subcellularLocation>
        <location evidence="1">Cell membrane</location>
        <topology evidence="1">Multi-pass membrane protein</topology>
    </subcellularLocation>
</comment>
<evidence type="ECO:0000256" key="5">
    <source>
        <dbReference type="ARBA" id="ARBA00022475"/>
    </source>
</evidence>
<feature type="transmembrane region" description="Helical" evidence="10">
    <location>
        <begin position="190"/>
        <end position="211"/>
    </location>
</feature>
<dbReference type="RefSeq" id="WP_091633394.1">
    <property type="nucleotide sequence ID" value="NZ_FNYW01000006.1"/>
</dbReference>
<dbReference type="InterPro" id="IPR051327">
    <property type="entry name" value="MATE_MepA_subfamily"/>
</dbReference>
<dbReference type="EMBL" id="FNYW01000006">
    <property type="protein sequence ID" value="SEI62913.1"/>
    <property type="molecule type" value="Genomic_DNA"/>
</dbReference>
<dbReference type="GO" id="GO:0015297">
    <property type="term" value="F:antiporter activity"/>
    <property type="evidence" value="ECO:0007669"/>
    <property type="project" value="InterPro"/>
</dbReference>
<dbReference type="STRING" id="1130080.SAMN04488113_10637"/>
<gene>
    <name evidence="11" type="ORF">SAMN04488113_10637</name>
</gene>
<keyword evidence="12" id="KW-1185">Reference proteome</keyword>
<evidence type="ECO:0000256" key="4">
    <source>
        <dbReference type="ARBA" id="ARBA00022448"/>
    </source>
</evidence>